<comment type="caution">
    <text evidence="1">The sequence shown here is derived from an EMBL/GenBank/DDBJ whole genome shotgun (WGS) entry which is preliminary data.</text>
</comment>
<dbReference type="SUPFAM" id="SSF47598">
    <property type="entry name" value="Ribbon-helix-helix"/>
    <property type="match status" value="1"/>
</dbReference>
<evidence type="ECO:0000313" key="2">
    <source>
        <dbReference type="Proteomes" id="UP000463470"/>
    </source>
</evidence>
<organism evidence="1 2">
    <name type="scientific">Heliomicrobium undosum</name>
    <dbReference type="NCBI Taxonomy" id="121734"/>
    <lineage>
        <taxon>Bacteria</taxon>
        <taxon>Bacillati</taxon>
        <taxon>Bacillota</taxon>
        <taxon>Clostridia</taxon>
        <taxon>Eubacteriales</taxon>
        <taxon>Heliobacteriaceae</taxon>
        <taxon>Heliomicrobium</taxon>
    </lineage>
</organism>
<dbReference type="InterPro" id="IPR010985">
    <property type="entry name" value="Ribbon_hlx_hlx"/>
</dbReference>
<dbReference type="EMBL" id="WXEY01000028">
    <property type="protein sequence ID" value="MZP31213.1"/>
    <property type="molecule type" value="Genomic_DNA"/>
</dbReference>
<dbReference type="GO" id="GO:0006355">
    <property type="term" value="P:regulation of DNA-templated transcription"/>
    <property type="evidence" value="ECO:0007669"/>
    <property type="project" value="InterPro"/>
</dbReference>
<gene>
    <name evidence="1" type="ORF">GTO91_16010</name>
</gene>
<name>A0A845L4I8_9FIRM</name>
<accession>A0A845L4I8</accession>
<keyword evidence="2" id="KW-1185">Reference proteome</keyword>
<reference evidence="1 2" key="1">
    <citation type="submission" date="2020-01" db="EMBL/GenBank/DDBJ databases">
        <title>Whole-genome sequence of Heliobacterium undosum DSM 13378.</title>
        <authorList>
            <person name="Kyndt J.A."/>
            <person name="Meyer T.E."/>
        </authorList>
    </citation>
    <scope>NUCLEOTIDE SEQUENCE [LARGE SCALE GENOMIC DNA]</scope>
    <source>
        <strain evidence="1 2">DSM 13378</strain>
    </source>
</reference>
<sequence length="102" mass="11137">MARTTRFPEAINIPVTTDMKRRLKSAASKQKKDVTGLVREMLQRALDEDAAVDGLDVVTSTVRRTVRSELKITENRLAKIAAKAAHAAAVYERCRGEGSGAP</sequence>
<dbReference type="RefSeq" id="WP_161259733.1">
    <property type="nucleotide sequence ID" value="NZ_WXEY01000028.1"/>
</dbReference>
<dbReference type="Proteomes" id="UP000463470">
    <property type="component" value="Unassembled WGS sequence"/>
</dbReference>
<proteinExistence type="predicted"/>
<evidence type="ECO:0000313" key="1">
    <source>
        <dbReference type="EMBL" id="MZP31213.1"/>
    </source>
</evidence>
<dbReference type="AlphaFoldDB" id="A0A845L4I8"/>
<protein>
    <submittedName>
        <fullName evidence="1">Uncharacterized protein</fullName>
    </submittedName>
</protein>